<dbReference type="OrthoDB" id="1705903at2"/>
<dbReference type="PANTHER" id="PTHR46795:SF3">
    <property type="entry name" value="ABC TRANSPORTER PERMEASE"/>
    <property type="match status" value="1"/>
</dbReference>
<reference evidence="8 9" key="1">
    <citation type="submission" date="2016-11" db="EMBL/GenBank/DDBJ databases">
        <authorList>
            <person name="Jaros S."/>
            <person name="Januszkiewicz K."/>
            <person name="Wedrychowicz H."/>
        </authorList>
    </citation>
    <scope>NUCLEOTIDE SEQUENCE [LARGE SCALE GENOMIC DNA]</scope>
    <source>
        <strain evidence="8 9">DSM 15692</strain>
    </source>
</reference>
<keyword evidence="2 6" id="KW-1003">Cell membrane</keyword>
<proteinExistence type="inferred from homology"/>
<feature type="transmembrane region" description="Helical" evidence="6">
    <location>
        <begin position="532"/>
        <end position="557"/>
    </location>
</feature>
<protein>
    <submittedName>
        <fullName evidence="8">Putative ABC transport system permease protein</fullName>
    </submittedName>
</protein>
<feature type="transmembrane region" description="Helical" evidence="6">
    <location>
        <begin position="110"/>
        <end position="133"/>
    </location>
</feature>
<dbReference type="GO" id="GO:0005886">
    <property type="term" value="C:plasma membrane"/>
    <property type="evidence" value="ECO:0007669"/>
    <property type="project" value="UniProtKB-SubCell"/>
</dbReference>
<dbReference type="InterPro" id="IPR052536">
    <property type="entry name" value="ABC-4_Integral_Memb_Prot"/>
</dbReference>
<evidence type="ECO:0000256" key="1">
    <source>
        <dbReference type="ARBA" id="ARBA00004651"/>
    </source>
</evidence>
<dbReference type="EMBL" id="FQUF01000003">
    <property type="protein sequence ID" value="SHE31617.1"/>
    <property type="molecule type" value="Genomic_DNA"/>
</dbReference>
<evidence type="ECO:0000256" key="2">
    <source>
        <dbReference type="ARBA" id="ARBA00022475"/>
    </source>
</evidence>
<evidence type="ECO:0000256" key="4">
    <source>
        <dbReference type="ARBA" id="ARBA00022989"/>
    </source>
</evidence>
<dbReference type="AlphaFoldDB" id="A0A1M4SI05"/>
<comment type="similarity">
    <text evidence="6">Belongs to the ABC-4 integral membrane protein family.</text>
</comment>
<sequence>MKTSILNKLAFRSIFSHKQLYFPFLLAVSLLFSLEYILLSLMQNEYVLEFHPDLKIFVGMGIFFSTLLMVIISLYTSNFIQKNQTKEFGLYTVLGLEKKHIRWITFVQMLFNWIVTSIFSVVIGYLTGNLMFVGLNRLMKDTGAGLMDYPFQIQTALGIVALLLGTFLVSFIFHSIKISRLNPTELFVSAHKGQREPKGNWLVTVLGLATLGSGYYIALTTNDVLGSLMNIFIAIFLIVIGTYLLFLSLSIFILKALQKNKRIYYKKNNFLSISGMLHRMNNNAVSLASIAILCSGIILVLGLTTTLYRVMETQIASSMPTDYTVQSFLFDKEEDETYLINLENELEKRGQLEDAYLHSSVNTNGYFVDRKLIPLTTGSSVNETLNTSQSVVLIGETVDTYNEMQDETLTLSENEVAITSNLLDLEDFSTIEINGKEMQTKVVSNEAIPAEYGIEVLYLAFPDENQLEEFRIAFENYMGPNGDYAPSAYQYVLNFNIAENEDEIQNYLNERQEEDPIRVTTIEETSQNLYTLYGGLLFIGVIVSVVLIVGIILMLYFKQITEGHQDRENYRIMKQVGLEKSMIEKTIQSQIVWVFGLPLAVAVLHNLFVSKIVYTLVGLFGVRDLSIFGTSYFGVLVIFAAVYWIFYKLTSRTYYRIINE</sequence>
<dbReference type="RefSeq" id="WP_073294784.1">
    <property type="nucleotide sequence ID" value="NZ_FQUF01000003.1"/>
</dbReference>
<evidence type="ECO:0000256" key="3">
    <source>
        <dbReference type="ARBA" id="ARBA00022692"/>
    </source>
</evidence>
<dbReference type="InterPro" id="IPR003838">
    <property type="entry name" value="ABC3_permease_C"/>
</dbReference>
<feature type="transmembrane region" description="Helical" evidence="6">
    <location>
        <begin position="625"/>
        <end position="646"/>
    </location>
</feature>
<dbReference type="STRING" id="1121025.SAMN02745249_00181"/>
<feature type="transmembrane region" description="Helical" evidence="6">
    <location>
        <begin position="153"/>
        <end position="173"/>
    </location>
</feature>
<dbReference type="PIRSF" id="PIRSF018968">
    <property type="entry name" value="ABC_permease_BceB"/>
    <property type="match status" value="1"/>
</dbReference>
<name>A0A1M4SI05_9LACT</name>
<dbReference type="Pfam" id="PF02687">
    <property type="entry name" value="FtsX"/>
    <property type="match status" value="1"/>
</dbReference>
<evidence type="ECO:0000313" key="8">
    <source>
        <dbReference type="EMBL" id="SHE31617.1"/>
    </source>
</evidence>
<keyword evidence="9" id="KW-1185">Reference proteome</keyword>
<accession>A0A1M4SI05</accession>
<keyword evidence="5 6" id="KW-0472">Membrane</keyword>
<organism evidence="8 9">
    <name type="scientific">Atopostipes suicloacalis DSM 15692</name>
    <dbReference type="NCBI Taxonomy" id="1121025"/>
    <lineage>
        <taxon>Bacteria</taxon>
        <taxon>Bacillati</taxon>
        <taxon>Bacillota</taxon>
        <taxon>Bacilli</taxon>
        <taxon>Lactobacillales</taxon>
        <taxon>Carnobacteriaceae</taxon>
        <taxon>Atopostipes</taxon>
    </lineage>
</organism>
<feature type="transmembrane region" description="Helical" evidence="6">
    <location>
        <begin position="591"/>
        <end position="613"/>
    </location>
</feature>
<evidence type="ECO:0000256" key="5">
    <source>
        <dbReference type="ARBA" id="ARBA00023136"/>
    </source>
</evidence>
<feature type="transmembrane region" description="Helical" evidence="6">
    <location>
        <begin position="201"/>
        <end position="219"/>
    </location>
</feature>
<evidence type="ECO:0000313" key="9">
    <source>
        <dbReference type="Proteomes" id="UP000184128"/>
    </source>
</evidence>
<keyword evidence="6" id="KW-0813">Transport</keyword>
<dbReference type="PANTHER" id="PTHR46795">
    <property type="entry name" value="ABC TRANSPORTER PERMEASE-RELATED-RELATED"/>
    <property type="match status" value="1"/>
</dbReference>
<evidence type="ECO:0000256" key="6">
    <source>
        <dbReference type="PIRNR" id="PIRNR018968"/>
    </source>
</evidence>
<evidence type="ECO:0000259" key="7">
    <source>
        <dbReference type="Pfam" id="PF02687"/>
    </source>
</evidence>
<feature type="transmembrane region" description="Helical" evidence="6">
    <location>
        <begin position="231"/>
        <end position="257"/>
    </location>
</feature>
<dbReference type="InterPro" id="IPR027022">
    <property type="entry name" value="ABC_permease_BceB-typ"/>
</dbReference>
<feature type="domain" description="ABC3 transporter permease C-terminal" evidence="7">
    <location>
        <begin position="61"/>
        <end position="183"/>
    </location>
</feature>
<feature type="transmembrane region" description="Helical" evidence="6">
    <location>
        <begin position="54"/>
        <end position="76"/>
    </location>
</feature>
<feature type="transmembrane region" description="Helical" evidence="6">
    <location>
        <begin position="284"/>
        <end position="308"/>
    </location>
</feature>
<dbReference type="Proteomes" id="UP000184128">
    <property type="component" value="Unassembled WGS sequence"/>
</dbReference>
<dbReference type="GO" id="GO:0055085">
    <property type="term" value="P:transmembrane transport"/>
    <property type="evidence" value="ECO:0007669"/>
    <property type="project" value="UniProtKB-UniRule"/>
</dbReference>
<keyword evidence="4 6" id="KW-1133">Transmembrane helix</keyword>
<keyword evidence="3 6" id="KW-0812">Transmembrane</keyword>
<comment type="subcellular location">
    <subcellularLocation>
        <location evidence="1 6">Cell membrane</location>
        <topology evidence="1 6">Multi-pass membrane protein</topology>
    </subcellularLocation>
</comment>
<gene>
    <name evidence="8" type="ORF">SAMN02745249_00181</name>
</gene>
<feature type="transmembrane region" description="Helical" evidence="6">
    <location>
        <begin position="20"/>
        <end position="42"/>
    </location>
</feature>